<evidence type="ECO:0000313" key="1">
    <source>
        <dbReference type="EMBL" id="EXM37933.1"/>
    </source>
</evidence>
<proteinExistence type="predicted"/>
<comment type="caution">
    <text evidence="1">The sequence shown here is derived from an EMBL/GenBank/DDBJ whole genome shotgun (WGS) entry which is preliminary data.</text>
</comment>
<accession>A0A011VTJ1</accession>
<dbReference type="InterPro" id="IPR010181">
    <property type="entry name" value="CGCAxxGCC_motif"/>
</dbReference>
<dbReference type="OrthoDB" id="9791535at2"/>
<protein>
    <recommendedName>
        <fullName evidence="3">Redox-active protein</fullName>
    </recommendedName>
</protein>
<dbReference type="Pfam" id="PF09719">
    <property type="entry name" value="C_GCAxxG_C_C"/>
    <property type="match status" value="1"/>
</dbReference>
<dbReference type="EMBL" id="JEOB01000004">
    <property type="protein sequence ID" value="EXM37933.1"/>
    <property type="molecule type" value="Genomic_DNA"/>
</dbReference>
<evidence type="ECO:0008006" key="3">
    <source>
        <dbReference type="Google" id="ProtNLM"/>
    </source>
</evidence>
<dbReference type="AlphaFoldDB" id="A0A011VTJ1"/>
<dbReference type="PATRIC" id="fig|1341156.4.peg.2926"/>
<dbReference type="RefSeq" id="WP_037289979.1">
    <property type="nucleotide sequence ID" value="NZ_JEOB01000004.1"/>
</dbReference>
<gene>
    <name evidence="1" type="ORF">RASY3_16630</name>
</gene>
<organism evidence="1 2">
    <name type="scientific">Ruminococcus albus SY3</name>
    <dbReference type="NCBI Taxonomy" id="1341156"/>
    <lineage>
        <taxon>Bacteria</taxon>
        <taxon>Bacillati</taxon>
        <taxon>Bacillota</taxon>
        <taxon>Clostridia</taxon>
        <taxon>Eubacteriales</taxon>
        <taxon>Oscillospiraceae</taxon>
        <taxon>Ruminococcus</taxon>
    </lineage>
</organism>
<name>A0A011VTJ1_RUMAL</name>
<reference evidence="1 2" key="1">
    <citation type="submission" date="2013-06" db="EMBL/GenBank/DDBJ databases">
        <title>Rumen cellulosomics: divergent fiber-degrading strategies revealed by comparative genome-wide analysis of six Ruminococcal strains.</title>
        <authorList>
            <person name="Dassa B."/>
            <person name="Borovok I."/>
            <person name="Lamed R."/>
            <person name="Flint H."/>
            <person name="Yeoman C.J."/>
            <person name="White B."/>
            <person name="Bayer E.A."/>
        </authorList>
    </citation>
    <scope>NUCLEOTIDE SEQUENCE [LARGE SCALE GENOMIC DNA]</scope>
    <source>
        <strain evidence="1 2">SY3</strain>
    </source>
</reference>
<evidence type="ECO:0000313" key="2">
    <source>
        <dbReference type="Proteomes" id="UP000021369"/>
    </source>
</evidence>
<dbReference type="Proteomes" id="UP000021369">
    <property type="component" value="Unassembled WGS sequence"/>
</dbReference>
<sequence length="122" mass="13267">MNNKSDLAIENHKNGQSCSSAVLNAFIDDAGITIDEAWEAAMRYAGGKMGKCGAVLAAEHVLKKKFGEEEALKKISELEMRFTQMNSSLMCRELKGIGTGKVLRTCRGCVTDAAVILEDLLR</sequence>
<keyword evidence="2" id="KW-1185">Reference proteome</keyword>